<dbReference type="Pfam" id="PF14473">
    <property type="entry name" value="RD3"/>
    <property type="match status" value="1"/>
</dbReference>
<proteinExistence type="predicted"/>
<accession>A0A6P7SBA6</accession>
<organism evidence="1 2">
    <name type="scientific">Octopus sinensis</name>
    <name type="common">East Asian common octopus</name>
    <dbReference type="NCBI Taxonomy" id="2607531"/>
    <lineage>
        <taxon>Eukaryota</taxon>
        <taxon>Metazoa</taxon>
        <taxon>Spiralia</taxon>
        <taxon>Lophotrochozoa</taxon>
        <taxon>Mollusca</taxon>
        <taxon>Cephalopoda</taxon>
        <taxon>Coleoidea</taxon>
        <taxon>Octopodiformes</taxon>
        <taxon>Octopoda</taxon>
        <taxon>Incirrata</taxon>
        <taxon>Octopodidae</taxon>
        <taxon>Octopus</taxon>
    </lineage>
</organism>
<keyword evidence="1" id="KW-1185">Reference proteome</keyword>
<evidence type="ECO:0000313" key="1">
    <source>
        <dbReference type="Proteomes" id="UP000515154"/>
    </source>
</evidence>
<dbReference type="PANTHER" id="PTHR28489:SF2">
    <property type="entry name" value="RENTINAL DEGENERATION 3-LIKE"/>
    <property type="match status" value="1"/>
</dbReference>
<dbReference type="Proteomes" id="UP000515154">
    <property type="component" value="Linkage group LG4"/>
</dbReference>
<dbReference type="InterPro" id="IPR028092">
    <property type="entry name" value="RD3"/>
</dbReference>
<evidence type="ECO:0000313" key="2">
    <source>
        <dbReference type="RefSeq" id="XP_029635669.1"/>
    </source>
</evidence>
<dbReference type="RefSeq" id="XP_029635669.1">
    <property type="nucleotide sequence ID" value="XM_029779809.2"/>
</dbReference>
<protein>
    <submittedName>
        <fullName evidence="2">Protein RD3-like</fullName>
    </submittedName>
</protein>
<dbReference type="AlphaFoldDB" id="A0A6P7SBA6"/>
<gene>
    <name evidence="2" type="primary">LOC115210977</name>
</gene>
<reference evidence="2" key="1">
    <citation type="submission" date="2025-08" db="UniProtKB">
        <authorList>
            <consortium name="RefSeq"/>
        </authorList>
    </citation>
    <scope>IDENTIFICATION</scope>
</reference>
<sequence length="210" mass="24814">MSMSGIRSWLKSWIPGDSTRGPLEKDWQLVVTDSLILELETQLRDLEQHYWEMEQEERRQQTGVDYSWLVSNESRTYQIPHVERMQLVSLCQLVKPEECSCIIKSFRNCLLQEPPLTEVTALFKLCITQILEERPKEETFTEWVSTRTANLINNMKQLRPSPQVSPINDDIDIEKQQESYPLTSFDSMLYYKNGSQNIYDFTYNKQSQFI</sequence>
<dbReference type="PANTHER" id="PTHR28489">
    <property type="entry name" value="RENTINAL DEGENERATION 3-LIKE"/>
    <property type="match status" value="1"/>
</dbReference>
<dbReference type="KEGG" id="osn:115210977"/>
<name>A0A6P7SBA6_9MOLL</name>